<dbReference type="Proteomes" id="UP001519887">
    <property type="component" value="Unassembled WGS sequence"/>
</dbReference>
<evidence type="ECO:0000313" key="1">
    <source>
        <dbReference type="EMBL" id="MBW7456742.1"/>
    </source>
</evidence>
<dbReference type="SUPFAM" id="SSF53187">
    <property type="entry name" value="Zn-dependent exopeptidases"/>
    <property type="match status" value="1"/>
</dbReference>
<dbReference type="Gene3D" id="3.40.630.10">
    <property type="entry name" value="Zn peptidases"/>
    <property type="match status" value="1"/>
</dbReference>
<dbReference type="EMBL" id="JAHZIK010000652">
    <property type="protein sequence ID" value="MBW7456742.1"/>
    <property type="molecule type" value="Genomic_DNA"/>
</dbReference>
<proteinExistence type="predicted"/>
<accession>A0ABS7C741</accession>
<reference evidence="1 2" key="1">
    <citation type="submission" date="2021-07" db="EMBL/GenBank/DDBJ databases">
        <title>Paenibacillus radiodurans sp. nov., isolated from the southeastern edge of Tengger Desert.</title>
        <authorList>
            <person name="Zhang G."/>
        </authorList>
    </citation>
    <scope>NUCLEOTIDE SEQUENCE [LARGE SCALE GENOMIC DNA]</scope>
    <source>
        <strain evidence="1 2">CCM 7311</strain>
    </source>
</reference>
<feature type="non-terminal residue" evidence="1">
    <location>
        <position position="61"/>
    </location>
</feature>
<name>A0ABS7C741_9BACL</name>
<keyword evidence="2" id="KW-1185">Reference proteome</keyword>
<comment type="caution">
    <text evidence="1">The sequence shown here is derived from an EMBL/GenBank/DDBJ whole genome shotgun (WGS) entry which is preliminary data.</text>
</comment>
<protein>
    <submittedName>
        <fullName evidence="1">Amidohydrolase</fullName>
    </submittedName>
</protein>
<evidence type="ECO:0000313" key="2">
    <source>
        <dbReference type="Proteomes" id="UP001519887"/>
    </source>
</evidence>
<sequence>MGTNEEIDAMLQTGYPDMVQWRRYLHRHPELSFHEKETSGWIAGQLADFGCEVARTEGGYG</sequence>
<gene>
    <name evidence="1" type="ORF">K0U00_22135</name>
</gene>
<organism evidence="1 2">
    <name type="scientific">Paenibacillus sepulcri</name>
    <dbReference type="NCBI Taxonomy" id="359917"/>
    <lineage>
        <taxon>Bacteria</taxon>
        <taxon>Bacillati</taxon>
        <taxon>Bacillota</taxon>
        <taxon>Bacilli</taxon>
        <taxon>Bacillales</taxon>
        <taxon>Paenibacillaceae</taxon>
        <taxon>Paenibacillus</taxon>
    </lineage>
</organism>